<gene>
    <name evidence="1" type="ORF">BFC18_12925</name>
</gene>
<dbReference type="Proteomes" id="UP000175691">
    <property type="component" value="Unassembled WGS sequence"/>
</dbReference>
<proteinExistence type="predicted"/>
<keyword evidence="2" id="KW-1185">Reference proteome</keyword>
<sequence>MKRLSGLLVLGVLAGCQQVPVTPEKPATFLPQYHVAAPISLFSTYASSKLTAECEALDTQKKCKEDALSGSQFAQILTEKNWFDEVLTDSDNADYELLIASLSAEGPAPKQKALTLHSASGGLWPADVVPYYFSEITVQWRGVEIDSQQFRTLALSDESDATLSQEVLETWWLAAIKKRVFSAEYLFAALGASDYRSALALPEQIGAFVLEDSQYYPDPFKGVITRYSHPEYEDALIDITVSPVMVDLSVPVETRLTTALELNLQEARQIATVQGLQLVTDSPPESFTVNTGDTLFKGYRMAVHAESDKSEPIFATTYVFEMKDKLVTLATTFPPRVADELIAVALPSIEVPGESELMKAIRRMASE</sequence>
<organism evidence="1 2">
    <name type="scientific">Alteromonas confluentis</name>
    <dbReference type="NCBI Taxonomy" id="1656094"/>
    <lineage>
        <taxon>Bacteria</taxon>
        <taxon>Pseudomonadati</taxon>
        <taxon>Pseudomonadota</taxon>
        <taxon>Gammaproteobacteria</taxon>
        <taxon>Alteromonadales</taxon>
        <taxon>Alteromonadaceae</taxon>
        <taxon>Alteromonas/Salinimonas group</taxon>
        <taxon>Alteromonas</taxon>
    </lineage>
</organism>
<protein>
    <submittedName>
        <fullName evidence="1">Uncharacterized protein</fullName>
    </submittedName>
</protein>
<dbReference type="EMBL" id="MDHN01000028">
    <property type="protein sequence ID" value="OFC70647.1"/>
    <property type="molecule type" value="Genomic_DNA"/>
</dbReference>
<dbReference type="PROSITE" id="PS51257">
    <property type="entry name" value="PROKAR_LIPOPROTEIN"/>
    <property type="match status" value="1"/>
</dbReference>
<dbReference type="RefSeq" id="WP_070125720.1">
    <property type="nucleotide sequence ID" value="NZ_MDHN01000028.1"/>
</dbReference>
<evidence type="ECO:0000313" key="2">
    <source>
        <dbReference type="Proteomes" id="UP000175691"/>
    </source>
</evidence>
<dbReference type="OrthoDB" id="6321207at2"/>
<reference evidence="1 2" key="1">
    <citation type="submission" date="2016-08" db="EMBL/GenBank/DDBJ databases">
        <authorList>
            <person name="Seilhamer J.J."/>
        </authorList>
    </citation>
    <scope>NUCLEOTIDE SEQUENCE [LARGE SCALE GENOMIC DNA]</scope>
    <source>
        <strain evidence="1 2">KCTC 42603</strain>
    </source>
</reference>
<name>A0A1E7ZAY7_9ALTE</name>
<dbReference type="STRING" id="1656094.BFC18_12925"/>
<evidence type="ECO:0000313" key="1">
    <source>
        <dbReference type="EMBL" id="OFC70647.1"/>
    </source>
</evidence>
<comment type="caution">
    <text evidence="1">The sequence shown here is derived from an EMBL/GenBank/DDBJ whole genome shotgun (WGS) entry which is preliminary data.</text>
</comment>
<accession>A0A1E7ZAY7</accession>
<dbReference type="AlphaFoldDB" id="A0A1E7ZAY7"/>